<dbReference type="SUPFAM" id="SSF52540">
    <property type="entry name" value="P-loop containing nucleoside triphosphate hydrolases"/>
    <property type="match status" value="1"/>
</dbReference>
<dbReference type="InterPro" id="IPR027417">
    <property type="entry name" value="P-loop_NTPase"/>
</dbReference>
<comment type="caution">
    <text evidence="2">The sequence shown here is derived from an EMBL/GenBank/DDBJ whole genome shotgun (WGS) entry which is preliminary data.</text>
</comment>
<feature type="transmembrane region" description="Helical" evidence="1">
    <location>
        <begin position="494"/>
        <end position="518"/>
    </location>
</feature>
<keyword evidence="1" id="KW-1133">Transmembrane helix</keyword>
<sequence>MNESADPNYSSSMRDNGLGDPFVRRVERAAQRVLGGSAAGREIAELCGAHEEARAAVLADRADNATVVAVVGATGQGKSWITRQLLREPNIAASIRSGNQLEDATEKLTWIGPRPPSDLDSRHERYLLCEAAKMQSIGTPYLIVDAPGATDDRRAIAGVAERALSLASVLLLVVRRDQLRSQRVTGLASASEGTIVIPIVNMVEHVASSPVQPQTGELASHDDLTADIETLVSRLRSIAPQSHIAPAVSIADFEIDPRGEAAIGRDAAERIAAAIRAALDESGSGDHRRHTRLAALDARFTAAVASVLTTELPELTTAVDRLDAEARKLPTQIASTLLGGETPLRAAVRSRLRLSLLADTAAICFPYRTVLSVLNLTHGAWDRVLLSFSGSIPSLVGAVYTSVQNVRGGHETAHDLRNGLRQRAAAAVSDRLGPMAARFRHQLRGLDASPTAMTDQSSLDDQPLAMLSGIDALQEGSQTAFDDCIENGRVSVGFAFFSGLVGTLIFWALMAGPLVALYRGYLDASYLAIGTPAESSHVHHWLDRFPHPSAAMILTSLFLSVLPTAIFSMIMLSLCQSQRRVDRIARNLRDQHDMMIAKLQNDGVLRLRWSDPVLADAEFLLSIGRSAKASTNLSPMIDTGAQRTT</sequence>
<gene>
    <name evidence="2" type="ORF">Poly21_46240</name>
</gene>
<dbReference type="EMBL" id="SJPU01000003">
    <property type="protein sequence ID" value="TWU10718.1"/>
    <property type="molecule type" value="Genomic_DNA"/>
</dbReference>
<feature type="transmembrane region" description="Helical" evidence="1">
    <location>
        <begin position="550"/>
        <end position="574"/>
    </location>
</feature>
<dbReference type="OrthoDB" id="225018at2"/>
<name>A0A5C6BFB2_9BACT</name>
<keyword evidence="1" id="KW-0472">Membrane</keyword>
<protein>
    <submittedName>
        <fullName evidence="2">Uncharacterized protein</fullName>
    </submittedName>
</protein>
<keyword evidence="3" id="KW-1185">Reference proteome</keyword>
<accession>A0A5C6BFB2</accession>
<reference evidence="2 3" key="1">
    <citation type="journal article" date="2020" name="Antonie Van Leeuwenhoek">
        <title>Rhodopirellula heiligendammensis sp. nov., Rhodopirellula pilleata sp. nov., and Rhodopirellula solitaria sp. nov. isolated from natural or artificial marine surfaces in Northern Germany and California, USA, and emended description of the genus Rhodopirellula.</title>
        <authorList>
            <person name="Kallscheuer N."/>
            <person name="Wiegand S."/>
            <person name="Jogler M."/>
            <person name="Boedeker C."/>
            <person name="Peeters S.H."/>
            <person name="Rast P."/>
            <person name="Heuer A."/>
            <person name="Jetten M.S.M."/>
            <person name="Rohde M."/>
            <person name="Jogler C."/>
        </authorList>
    </citation>
    <scope>NUCLEOTIDE SEQUENCE [LARGE SCALE GENOMIC DNA]</scope>
    <source>
        <strain evidence="2 3">Poly21</strain>
    </source>
</reference>
<dbReference type="Gene3D" id="3.40.50.300">
    <property type="entry name" value="P-loop containing nucleotide triphosphate hydrolases"/>
    <property type="match status" value="1"/>
</dbReference>
<evidence type="ECO:0000313" key="2">
    <source>
        <dbReference type="EMBL" id="TWU10718.1"/>
    </source>
</evidence>
<evidence type="ECO:0000313" key="3">
    <source>
        <dbReference type="Proteomes" id="UP000319908"/>
    </source>
</evidence>
<proteinExistence type="predicted"/>
<dbReference type="Proteomes" id="UP000319908">
    <property type="component" value="Unassembled WGS sequence"/>
</dbReference>
<evidence type="ECO:0000256" key="1">
    <source>
        <dbReference type="SAM" id="Phobius"/>
    </source>
</evidence>
<keyword evidence="1" id="KW-0812">Transmembrane</keyword>
<organism evidence="2 3">
    <name type="scientific">Allorhodopirellula heiligendammensis</name>
    <dbReference type="NCBI Taxonomy" id="2714739"/>
    <lineage>
        <taxon>Bacteria</taxon>
        <taxon>Pseudomonadati</taxon>
        <taxon>Planctomycetota</taxon>
        <taxon>Planctomycetia</taxon>
        <taxon>Pirellulales</taxon>
        <taxon>Pirellulaceae</taxon>
        <taxon>Allorhodopirellula</taxon>
    </lineage>
</organism>
<dbReference type="AlphaFoldDB" id="A0A5C6BFB2"/>